<geneLocation type="plasmid" evidence="3">
    <name>pfdu301f</name>
</geneLocation>
<dbReference type="GO" id="GO:0003677">
    <property type="term" value="F:DNA binding"/>
    <property type="evidence" value="ECO:0007669"/>
    <property type="project" value="InterPro"/>
</dbReference>
<evidence type="ECO:0000313" key="2">
    <source>
        <dbReference type="EMBL" id="QJX74714.1"/>
    </source>
</evidence>
<dbReference type="AlphaFoldDB" id="A0A6M6DNP0"/>
<reference evidence="2 3" key="1">
    <citation type="submission" date="2019-10" db="EMBL/GenBank/DDBJ databases">
        <title>Complete genome sequences for adaption low water activity.</title>
        <authorList>
            <person name="Zhao L."/>
            <person name="Zhong J."/>
        </authorList>
    </citation>
    <scope>NUCLEOTIDE SEQUENCE [LARGE SCALE GENOMIC DNA]</scope>
    <source>
        <strain evidence="2 3">FDU301</strain>
        <plasmid evidence="3">pfdu301f</plasmid>
    </source>
</reference>
<name>A0A6M6DNP0_PRIMG</name>
<proteinExistence type="predicted"/>
<keyword evidence="2" id="KW-0614">Plasmid</keyword>
<accession>A0A6M6DNP0</accession>
<organism evidence="2 3">
    <name type="scientific">Priestia megaterium</name>
    <name type="common">Bacillus megaterium</name>
    <dbReference type="NCBI Taxonomy" id="1404"/>
    <lineage>
        <taxon>Bacteria</taxon>
        <taxon>Bacillati</taxon>
        <taxon>Bacillota</taxon>
        <taxon>Bacilli</taxon>
        <taxon>Bacillales</taxon>
        <taxon>Bacillaceae</taxon>
        <taxon>Priestia</taxon>
    </lineage>
</organism>
<protein>
    <submittedName>
        <fullName evidence="2">MerR family transcriptional regulator</fullName>
    </submittedName>
</protein>
<evidence type="ECO:0000256" key="1">
    <source>
        <dbReference type="SAM" id="Coils"/>
    </source>
</evidence>
<sequence length="224" mass="25983">MIIMRFCNAIYNPLYNSCCNSVIKEGEVMEGLQGNLEALYSPGEVASQLNIQRQTVTKYARIFESEGFVFHKDEKGNRAYTDTNISMFRRVTDIKNRPGITLETAIKGVIPMYKKDSITPDVTEIATENEYYNDVTNEKLDMLMQALAEQQKLILEQNKKIDSLQEQLNEHRLDVKDRDIKLLEHIREHQKERKEEMLLIAQNEVAAAKQEEQKKGFFARLFGK</sequence>
<dbReference type="EMBL" id="CP045268">
    <property type="protein sequence ID" value="QJX74714.1"/>
    <property type="molecule type" value="Genomic_DNA"/>
</dbReference>
<keyword evidence="1" id="KW-0175">Coiled coil</keyword>
<feature type="coiled-coil region" evidence="1">
    <location>
        <begin position="147"/>
        <end position="211"/>
    </location>
</feature>
<gene>
    <name evidence="2" type="ORF">FDZ14_00415</name>
</gene>
<dbReference type="Proteomes" id="UP000501076">
    <property type="component" value="Plasmid pFDU301F"/>
</dbReference>
<evidence type="ECO:0000313" key="3">
    <source>
        <dbReference type="Proteomes" id="UP000501076"/>
    </source>
</evidence>
<dbReference type="Gene3D" id="1.10.1660.10">
    <property type="match status" value="1"/>
</dbReference>
<dbReference type="GO" id="GO:0006355">
    <property type="term" value="P:regulation of DNA-templated transcription"/>
    <property type="evidence" value="ECO:0007669"/>
    <property type="project" value="InterPro"/>
</dbReference>